<name>A0AC34FQ02_9BILA</name>
<sequence length="249" mass="29244">MTNFIKNLFNRFIMSESTSSSSSEETPFHTSMDLSNVNPEILEAIFLRFSKKDLVKCSETCHLWRNIINKRSFWIAKEDYEAPPSFLQTHFHPEYKELFDSCLETSYQTCSKYFDISIKELGLSPEIMDNFRPPIVFSEWVANRSDCGCLYRSSIQLFNENRERLAWERQELSFDQWQYQRWQKVEVIMESYPPGARSIRVLSSGRDLQFWKGYYGPKMAGCQLMIKMEETPLPTQPLVLGGGQNEPME</sequence>
<dbReference type="WBParaSite" id="ES5_v2.g18857.t1">
    <property type="protein sequence ID" value="ES5_v2.g18857.t1"/>
    <property type="gene ID" value="ES5_v2.g18857"/>
</dbReference>
<evidence type="ECO:0000313" key="1">
    <source>
        <dbReference type="Proteomes" id="UP000887579"/>
    </source>
</evidence>
<protein>
    <submittedName>
        <fullName evidence="2">F-box protein</fullName>
    </submittedName>
</protein>
<proteinExistence type="predicted"/>
<evidence type="ECO:0000313" key="2">
    <source>
        <dbReference type="WBParaSite" id="ES5_v2.g18857.t1"/>
    </source>
</evidence>
<dbReference type="Proteomes" id="UP000887579">
    <property type="component" value="Unplaced"/>
</dbReference>
<accession>A0AC34FQ02</accession>
<organism evidence="1 2">
    <name type="scientific">Panagrolaimus sp. ES5</name>
    <dbReference type="NCBI Taxonomy" id="591445"/>
    <lineage>
        <taxon>Eukaryota</taxon>
        <taxon>Metazoa</taxon>
        <taxon>Ecdysozoa</taxon>
        <taxon>Nematoda</taxon>
        <taxon>Chromadorea</taxon>
        <taxon>Rhabditida</taxon>
        <taxon>Tylenchina</taxon>
        <taxon>Panagrolaimomorpha</taxon>
        <taxon>Panagrolaimoidea</taxon>
        <taxon>Panagrolaimidae</taxon>
        <taxon>Panagrolaimus</taxon>
    </lineage>
</organism>
<reference evidence="2" key="1">
    <citation type="submission" date="2022-11" db="UniProtKB">
        <authorList>
            <consortium name="WormBaseParasite"/>
        </authorList>
    </citation>
    <scope>IDENTIFICATION</scope>
</reference>